<evidence type="ECO:0000313" key="2">
    <source>
        <dbReference type="EMBL" id="KIJ37942.1"/>
    </source>
</evidence>
<evidence type="ECO:0000313" key="3">
    <source>
        <dbReference type="Proteomes" id="UP000054279"/>
    </source>
</evidence>
<dbReference type="Proteomes" id="UP000054279">
    <property type="component" value="Unassembled WGS sequence"/>
</dbReference>
<proteinExistence type="predicted"/>
<reference evidence="2 3" key="1">
    <citation type="submission" date="2014-06" db="EMBL/GenBank/DDBJ databases">
        <title>Evolutionary Origins and Diversification of the Mycorrhizal Mutualists.</title>
        <authorList>
            <consortium name="DOE Joint Genome Institute"/>
            <consortium name="Mycorrhizal Genomics Consortium"/>
            <person name="Kohler A."/>
            <person name="Kuo A."/>
            <person name="Nagy L.G."/>
            <person name="Floudas D."/>
            <person name="Copeland A."/>
            <person name="Barry K.W."/>
            <person name="Cichocki N."/>
            <person name="Veneault-Fourrey C."/>
            <person name="LaButti K."/>
            <person name="Lindquist E.A."/>
            <person name="Lipzen A."/>
            <person name="Lundell T."/>
            <person name="Morin E."/>
            <person name="Murat C."/>
            <person name="Riley R."/>
            <person name="Ohm R."/>
            <person name="Sun H."/>
            <person name="Tunlid A."/>
            <person name="Henrissat B."/>
            <person name="Grigoriev I.V."/>
            <person name="Hibbett D.S."/>
            <person name="Martin F."/>
        </authorList>
    </citation>
    <scope>NUCLEOTIDE SEQUENCE [LARGE SCALE GENOMIC DNA]</scope>
    <source>
        <strain evidence="2 3">SS14</strain>
    </source>
</reference>
<organism evidence="2 3">
    <name type="scientific">Sphaerobolus stellatus (strain SS14)</name>
    <dbReference type="NCBI Taxonomy" id="990650"/>
    <lineage>
        <taxon>Eukaryota</taxon>
        <taxon>Fungi</taxon>
        <taxon>Dikarya</taxon>
        <taxon>Basidiomycota</taxon>
        <taxon>Agaricomycotina</taxon>
        <taxon>Agaricomycetes</taxon>
        <taxon>Phallomycetidae</taxon>
        <taxon>Geastrales</taxon>
        <taxon>Sphaerobolaceae</taxon>
        <taxon>Sphaerobolus</taxon>
    </lineage>
</organism>
<dbReference type="EMBL" id="KN837165">
    <property type="protein sequence ID" value="KIJ37942.1"/>
    <property type="molecule type" value="Genomic_DNA"/>
</dbReference>
<name>A0A0C9V8U9_SPHS4</name>
<gene>
    <name evidence="2" type="ORF">M422DRAFT_33536</name>
</gene>
<dbReference type="HOGENOM" id="CLU_2078753_0_0_1"/>
<keyword evidence="3" id="KW-1185">Reference proteome</keyword>
<feature type="region of interest" description="Disordered" evidence="1">
    <location>
        <begin position="1"/>
        <end position="20"/>
    </location>
</feature>
<dbReference type="AlphaFoldDB" id="A0A0C9V8U9"/>
<accession>A0A0C9V8U9</accession>
<evidence type="ECO:0000256" key="1">
    <source>
        <dbReference type="SAM" id="MobiDB-lite"/>
    </source>
</evidence>
<protein>
    <submittedName>
        <fullName evidence="2">Uncharacterized protein</fullName>
    </submittedName>
</protein>
<sequence>MSPILSNPSSLATARIKSTPTTAPLTRHQYRTMTCVAVVIQAKSKLRANVLATKFSDKGKAKDEDIVAVMGIGDVVVAKELHERRRLLSPFTAAQDELPQVGVVANVDLRAPMRACMLKG</sequence>